<evidence type="ECO:0000313" key="9">
    <source>
        <dbReference type="Proteomes" id="UP001162483"/>
    </source>
</evidence>
<evidence type="ECO:0000256" key="6">
    <source>
        <dbReference type="SAM" id="MobiDB-lite"/>
    </source>
</evidence>
<dbReference type="Proteomes" id="UP001162483">
    <property type="component" value="Unassembled WGS sequence"/>
</dbReference>
<reference evidence="8" key="1">
    <citation type="submission" date="2023-05" db="EMBL/GenBank/DDBJ databases">
        <authorList>
            <person name="Stuckert A."/>
        </authorList>
    </citation>
    <scope>NUCLEOTIDE SEQUENCE</scope>
</reference>
<evidence type="ECO:0000256" key="3">
    <source>
        <dbReference type="ARBA" id="ARBA00022490"/>
    </source>
</evidence>
<dbReference type="Pfam" id="PF00031">
    <property type="entry name" value="Cystatin"/>
    <property type="match status" value="1"/>
</dbReference>
<accession>A0ABN9CKF1</accession>
<comment type="similarity">
    <text evidence="2">Belongs to the cystatin family.</text>
</comment>
<comment type="caution">
    <text evidence="8">The sequence shown here is derived from an EMBL/GenBank/DDBJ whole genome shotgun (WGS) entry which is preliminary data.</text>
</comment>
<dbReference type="Gene3D" id="3.10.450.10">
    <property type="match status" value="1"/>
</dbReference>
<evidence type="ECO:0000256" key="1">
    <source>
        <dbReference type="ARBA" id="ARBA00004496"/>
    </source>
</evidence>
<dbReference type="EMBL" id="CATNWA010010777">
    <property type="protein sequence ID" value="CAI9560618.1"/>
    <property type="molecule type" value="Genomic_DNA"/>
</dbReference>
<dbReference type="PRINTS" id="PR00295">
    <property type="entry name" value="STEFINA"/>
</dbReference>
<dbReference type="InterPro" id="IPR000010">
    <property type="entry name" value="Cystatin_dom"/>
</dbReference>
<evidence type="ECO:0000256" key="2">
    <source>
        <dbReference type="ARBA" id="ARBA00009403"/>
    </source>
</evidence>
<dbReference type="InterPro" id="IPR046350">
    <property type="entry name" value="Cystatin_sf"/>
</dbReference>
<gene>
    <name evidence="8" type="ORF">SPARVUS_LOCUS5288923</name>
</gene>
<keyword evidence="4" id="KW-0646">Protease inhibitor</keyword>
<keyword evidence="9" id="KW-1185">Reference proteome</keyword>
<sequence>MSKTAESAIGGVSEPRTPTAEDQAILDEVKEPYEKQSGTNPKEFKAVLVGTQVVAGTNYSFKEDPGEDTFIHVRVFVPLPGTGEKSTLVPFQLDKKKDDELEYF</sequence>
<comment type="subcellular location">
    <subcellularLocation>
        <location evidence="1">Cytoplasm</location>
    </subcellularLocation>
</comment>
<keyword evidence="3" id="KW-0963">Cytoplasm</keyword>
<evidence type="ECO:0000313" key="8">
    <source>
        <dbReference type="EMBL" id="CAI9560618.1"/>
    </source>
</evidence>
<dbReference type="InterPro" id="IPR001713">
    <property type="entry name" value="Prot_inh_stefin"/>
</dbReference>
<keyword evidence="5" id="KW-0789">Thiol protease inhibitor</keyword>
<feature type="region of interest" description="Disordered" evidence="6">
    <location>
        <begin position="1"/>
        <end position="22"/>
    </location>
</feature>
<proteinExistence type="inferred from homology"/>
<dbReference type="PANTHER" id="PTHR11414">
    <property type="entry name" value="CYSTATIN FAMILY MEMBER"/>
    <property type="match status" value="1"/>
</dbReference>
<dbReference type="PANTHER" id="PTHR11414:SF21">
    <property type="entry name" value="CYSTATIN 14A, TANDEM DUPLICATE 1-RELATED"/>
    <property type="match status" value="1"/>
</dbReference>
<feature type="domain" description="Cystatin" evidence="7">
    <location>
        <begin position="10"/>
        <end position="97"/>
    </location>
</feature>
<organism evidence="8 9">
    <name type="scientific">Staurois parvus</name>
    <dbReference type="NCBI Taxonomy" id="386267"/>
    <lineage>
        <taxon>Eukaryota</taxon>
        <taxon>Metazoa</taxon>
        <taxon>Chordata</taxon>
        <taxon>Craniata</taxon>
        <taxon>Vertebrata</taxon>
        <taxon>Euteleostomi</taxon>
        <taxon>Amphibia</taxon>
        <taxon>Batrachia</taxon>
        <taxon>Anura</taxon>
        <taxon>Neobatrachia</taxon>
        <taxon>Ranoidea</taxon>
        <taxon>Ranidae</taxon>
        <taxon>Staurois</taxon>
    </lineage>
</organism>
<evidence type="ECO:0000256" key="4">
    <source>
        <dbReference type="ARBA" id="ARBA00022690"/>
    </source>
</evidence>
<name>A0ABN9CKF1_9NEOB</name>
<protein>
    <recommendedName>
        <fullName evidence="7">Cystatin domain-containing protein</fullName>
    </recommendedName>
</protein>
<evidence type="ECO:0000259" key="7">
    <source>
        <dbReference type="Pfam" id="PF00031"/>
    </source>
</evidence>
<evidence type="ECO:0000256" key="5">
    <source>
        <dbReference type="ARBA" id="ARBA00022704"/>
    </source>
</evidence>
<dbReference type="SUPFAM" id="SSF54403">
    <property type="entry name" value="Cystatin/monellin"/>
    <property type="match status" value="1"/>
</dbReference>